<keyword evidence="2" id="KW-1185">Reference proteome</keyword>
<dbReference type="OrthoDB" id="2048790at2"/>
<name>K1LYF9_9LACT</name>
<dbReference type="STRING" id="883111.HMPREF9706_01278"/>
<reference evidence="1 2" key="1">
    <citation type="submission" date="2012-07" db="EMBL/GenBank/DDBJ databases">
        <title>The Genome Sequence of Facklamia hominis CCUG 36813.</title>
        <authorList>
            <consortium name="The Broad Institute Genome Sequencing Platform"/>
            <person name="Earl A."/>
            <person name="Ward D."/>
            <person name="Feldgarden M."/>
            <person name="Gevers D."/>
            <person name="Huys G."/>
            <person name="Walker B."/>
            <person name="Young S.K."/>
            <person name="Zeng Q."/>
            <person name="Gargeya S."/>
            <person name="Fitzgerald M."/>
            <person name="Haas B."/>
            <person name="Abouelleil A."/>
            <person name="Alvarado L."/>
            <person name="Arachchi H.M."/>
            <person name="Berlin A.M."/>
            <person name="Chapman S.B."/>
            <person name="Goldberg J."/>
            <person name="Griggs A."/>
            <person name="Gujja S."/>
            <person name="Hansen M."/>
            <person name="Howarth C."/>
            <person name="Imamovic A."/>
            <person name="Larimer J."/>
            <person name="McCowen C."/>
            <person name="Montmayeur A."/>
            <person name="Murphy C."/>
            <person name="Neiman D."/>
            <person name="Pearson M."/>
            <person name="Priest M."/>
            <person name="Roberts A."/>
            <person name="Saif S."/>
            <person name="Shea T."/>
            <person name="Sisk P."/>
            <person name="Sykes S."/>
            <person name="Wortman J."/>
            <person name="Nusbaum C."/>
            <person name="Birren B."/>
        </authorList>
    </citation>
    <scope>NUCLEOTIDE SEQUENCE [LARGE SCALE GENOMIC DNA]</scope>
    <source>
        <strain evidence="1 2">CCUG 36813</strain>
    </source>
</reference>
<proteinExistence type="predicted"/>
<dbReference type="Proteomes" id="UP000004465">
    <property type="component" value="Unassembled WGS sequence"/>
</dbReference>
<dbReference type="PATRIC" id="fig|883111.3.peg.1283"/>
<dbReference type="HOGENOM" id="CLU_155906_0_0_9"/>
<dbReference type="AlphaFoldDB" id="K1LYF9"/>
<evidence type="ECO:0000313" key="2">
    <source>
        <dbReference type="Proteomes" id="UP000004465"/>
    </source>
</evidence>
<dbReference type="EMBL" id="AGZD01000007">
    <property type="protein sequence ID" value="EKB55088.1"/>
    <property type="molecule type" value="Genomic_DNA"/>
</dbReference>
<gene>
    <name evidence="1" type="ORF">HMPREF9706_01278</name>
</gene>
<comment type="caution">
    <text evidence="1">The sequence shown here is derived from an EMBL/GenBank/DDBJ whole genome shotgun (WGS) entry which is preliminary data.</text>
</comment>
<sequence length="89" mass="10535">MSIGHGAYMKKILEDESHVIYVYGSYNLNDAKFRNENYILDGSILVKKTCFQEPDIHRKIKRMPNRKKKLVEKSVIVFVDYPLMIEKKK</sequence>
<protein>
    <submittedName>
        <fullName evidence="1">Uncharacterized protein</fullName>
    </submittedName>
</protein>
<evidence type="ECO:0000313" key="1">
    <source>
        <dbReference type="EMBL" id="EKB55088.1"/>
    </source>
</evidence>
<accession>K1LYF9</accession>
<organism evidence="1 2">
    <name type="scientific">Facklamia hominis CCUG 36813</name>
    <dbReference type="NCBI Taxonomy" id="883111"/>
    <lineage>
        <taxon>Bacteria</taxon>
        <taxon>Bacillati</taxon>
        <taxon>Bacillota</taxon>
        <taxon>Bacilli</taxon>
        <taxon>Lactobacillales</taxon>
        <taxon>Aerococcaceae</taxon>
        <taxon>Facklamia</taxon>
    </lineage>
</organism>
<dbReference type="RefSeq" id="WP_006908585.1">
    <property type="nucleotide sequence ID" value="NZ_JH932292.1"/>
</dbReference>